<evidence type="ECO:0000259" key="7">
    <source>
        <dbReference type="SMART" id="SM01005"/>
    </source>
</evidence>
<feature type="binding site" evidence="4 6">
    <location>
        <position position="145"/>
    </location>
    <ligand>
        <name>substrate</name>
    </ligand>
</feature>
<dbReference type="GO" id="GO:0008784">
    <property type="term" value="F:alanine racemase activity"/>
    <property type="evidence" value="ECO:0007669"/>
    <property type="project" value="UniProtKB-UniRule"/>
</dbReference>
<dbReference type="Pfam" id="PF01168">
    <property type="entry name" value="Ala_racemase_N"/>
    <property type="match status" value="1"/>
</dbReference>
<dbReference type="GO" id="GO:0005829">
    <property type="term" value="C:cytosol"/>
    <property type="evidence" value="ECO:0007669"/>
    <property type="project" value="TreeGrafter"/>
</dbReference>
<evidence type="ECO:0000256" key="4">
    <source>
        <dbReference type="HAMAP-Rule" id="MF_01201"/>
    </source>
</evidence>
<dbReference type="NCBIfam" id="TIGR00492">
    <property type="entry name" value="alr"/>
    <property type="match status" value="1"/>
</dbReference>
<dbReference type="SMART" id="SM01005">
    <property type="entry name" value="Ala_racemase_C"/>
    <property type="match status" value="1"/>
</dbReference>
<dbReference type="SUPFAM" id="SSF51419">
    <property type="entry name" value="PLP-binding barrel"/>
    <property type="match status" value="1"/>
</dbReference>
<evidence type="ECO:0000256" key="3">
    <source>
        <dbReference type="ARBA" id="ARBA00023235"/>
    </source>
</evidence>
<keyword evidence="3 4" id="KW-0413">Isomerase</keyword>
<comment type="cofactor">
    <cofactor evidence="1 4 5">
        <name>pyridoxal 5'-phosphate</name>
        <dbReference type="ChEBI" id="CHEBI:597326"/>
    </cofactor>
</comment>
<dbReference type="Proteomes" id="UP000253891">
    <property type="component" value="Unassembled WGS sequence"/>
</dbReference>
<evidence type="ECO:0000313" key="9">
    <source>
        <dbReference type="Proteomes" id="UP000253891"/>
    </source>
</evidence>
<feature type="modified residue" description="N6-(pyridoxal phosphate)lysine" evidence="4 5">
    <location>
        <position position="42"/>
    </location>
</feature>
<dbReference type="STRING" id="157463.GCA_001047075_00263"/>
<dbReference type="Gene3D" id="2.40.37.10">
    <property type="entry name" value="Lyase, Ornithine Decarboxylase, Chain A, domain 1"/>
    <property type="match status" value="1"/>
</dbReference>
<dbReference type="PANTHER" id="PTHR30511">
    <property type="entry name" value="ALANINE RACEMASE"/>
    <property type="match status" value="1"/>
</dbReference>
<feature type="active site" description="Proton acceptor; specific for L-alanine" evidence="4">
    <location>
        <position position="274"/>
    </location>
</feature>
<protein>
    <recommendedName>
        <fullName evidence="4">Alanine racemase</fullName>
        <ecNumber evidence="4">5.1.1.1</ecNumber>
    </recommendedName>
</protein>
<feature type="binding site" evidence="4 6">
    <location>
        <position position="321"/>
    </location>
    <ligand>
        <name>substrate</name>
    </ligand>
</feature>
<dbReference type="EMBL" id="DF967986">
    <property type="protein sequence ID" value="GAO99337.1"/>
    <property type="molecule type" value="Genomic_DNA"/>
</dbReference>
<dbReference type="InterPro" id="IPR029066">
    <property type="entry name" value="PLP-binding_barrel"/>
</dbReference>
<dbReference type="PRINTS" id="PR00992">
    <property type="entry name" value="ALARACEMASE"/>
</dbReference>
<proteinExistence type="inferred from homology"/>
<comment type="function">
    <text evidence="4">Catalyzes the interconversion of L-alanine and D-alanine. May also act on other amino acids.</text>
</comment>
<evidence type="ECO:0000256" key="6">
    <source>
        <dbReference type="PIRSR" id="PIRSR600821-52"/>
    </source>
</evidence>
<dbReference type="InterPro" id="IPR009006">
    <property type="entry name" value="Ala_racemase/Decarboxylase_C"/>
</dbReference>
<keyword evidence="9" id="KW-1185">Reference proteome</keyword>
<comment type="catalytic activity">
    <reaction evidence="4">
        <text>L-alanine = D-alanine</text>
        <dbReference type="Rhea" id="RHEA:20249"/>
        <dbReference type="ChEBI" id="CHEBI:57416"/>
        <dbReference type="ChEBI" id="CHEBI:57972"/>
        <dbReference type="EC" id="5.1.1.1"/>
    </reaction>
</comment>
<dbReference type="PROSITE" id="PS00395">
    <property type="entry name" value="ALANINE_RACEMASE"/>
    <property type="match status" value="1"/>
</dbReference>
<evidence type="ECO:0000256" key="1">
    <source>
        <dbReference type="ARBA" id="ARBA00001933"/>
    </source>
</evidence>
<dbReference type="InterPro" id="IPR020622">
    <property type="entry name" value="Ala_racemase_pyridoxalP-BS"/>
</dbReference>
<dbReference type="Pfam" id="PF00842">
    <property type="entry name" value="Ala_racemase_C"/>
    <property type="match status" value="1"/>
</dbReference>
<dbReference type="UniPathway" id="UPA00042">
    <property type="reaction ID" value="UER00497"/>
</dbReference>
<dbReference type="CDD" id="cd00430">
    <property type="entry name" value="PLPDE_III_AR"/>
    <property type="match status" value="1"/>
</dbReference>
<dbReference type="SUPFAM" id="SSF50621">
    <property type="entry name" value="Alanine racemase C-terminal domain-like"/>
    <property type="match status" value="1"/>
</dbReference>
<dbReference type="InterPro" id="IPR011079">
    <property type="entry name" value="Ala_racemase_C"/>
</dbReference>
<dbReference type="GO" id="GO:0009252">
    <property type="term" value="P:peptidoglycan biosynthetic process"/>
    <property type="evidence" value="ECO:0007669"/>
    <property type="project" value="TreeGrafter"/>
</dbReference>
<dbReference type="PANTHER" id="PTHR30511:SF0">
    <property type="entry name" value="ALANINE RACEMASE, CATABOLIC-RELATED"/>
    <property type="match status" value="1"/>
</dbReference>
<dbReference type="InterPro" id="IPR000821">
    <property type="entry name" value="Ala_racemase"/>
</dbReference>
<dbReference type="AlphaFoldDB" id="A0A0K8MFS0"/>
<dbReference type="FunFam" id="3.20.20.10:FF:000002">
    <property type="entry name" value="Alanine racemase"/>
    <property type="match status" value="1"/>
</dbReference>
<dbReference type="OrthoDB" id="9813814at2"/>
<keyword evidence="2 4" id="KW-0663">Pyridoxal phosphate</keyword>
<evidence type="ECO:0000313" key="8">
    <source>
        <dbReference type="EMBL" id="GAO99337.1"/>
    </source>
</evidence>
<dbReference type="RefSeq" id="WP_061992757.1">
    <property type="nucleotide sequence ID" value="NZ_DF967986.1"/>
</dbReference>
<evidence type="ECO:0000256" key="2">
    <source>
        <dbReference type="ARBA" id="ARBA00022898"/>
    </source>
</evidence>
<sequence length="379" mass="41611">MVKNDLFFKRGAAFFRSESALVHNAKTIMEHAHATRLIAVIKANAYGHGAVWAANVLSKKLAVHDFAVATLDEGITVREQLSSQQNQILLLGVQNPAMADVMAQHELSVAVGSMDWLLTAKNQLDQVDSIQPLKIHLAIDTGMGRMGARTKEDLSSMYEFVLSDSKFEFAGVFTHFATADDNNQAYYDQQKADFLGMVKSVGIDERYWHLANSGSALYHQNEIYTDTIRVGAALYGFNSAHPDRETMVPLQPVGAFQGKIWSVHKLLAGQAVSYGATYVASEDQWIGTVPVGYADGYHRNLSGMTVLINGQRQKVLGRVTMDQIIVSLPGPVALNTNVTLFGTDGQEKISLETLADYGQTIPHEILTEIGTRIPRVDVE</sequence>
<accession>A0A0K8MFS0</accession>
<dbReference type="Gene3D" id="3.20.20.10">
    <property type="entry name" value="Alanine racemase"/>
    <property type="match status" value="1"/>
</dbReference>
<dbReference type="EC" id="5.1.1.1" evidence="4"/>
<name>A0A0K8MFS0_9LACO</name>
<dbReference type="InterPro" id="IPR001608">
    <property type="entry name" value="Ala_racemase_N"/>
</dbReference>
<dbReference type="HAMAP" id="MF_01201">
    <property type="entry name" value="Ala_racemase"/>
    <property type="match status" value="1"/>
</dbReference>
<feature type="active site" description="Proton acceptor; specific for D-alanine" evidence="4">
    <location>
        <position position="42"/>
    </location>
</feature>
<comment type="similarity">
    <text evidence="4">Belongs to the alanine racemase family.</text>
</comment>
<organism evidence="8 9">
    <name type="scientific">Fructobacillus ficulneus</name>
    <dbReference type="NCBI Taxonomy" id="157463"/>
    <lineage>
        <taxon>Bacteria</taxon>
        <taxon>Bacillati</taxon>
        <taxon>Bacillota</taxon>
        <taxon>Bacilli</taxon>
        <taxon>Lactobacillales</taxon>
        <taxon>Lactobacillaceae</taxon>
        <taxon>Fructobacillus</taxon>
    </lineage>
</organism>
<comment type="pathway">
    <text evidence="4">Amino-acid biosynthesis; D-alanine biosynthesis; D-alanine from L-alanine: step 1/1.</text>
</comment>
<gene>
    <name evidence="8" type="ORF">FFIC_091650</name>
</gene>
<evidence type="ECO:0000256" key="5">
    <source>
        <dbReference type="PIRSR" id="PIRSR600821-50"/>
    </source>
</evidence>
<dbReference type="GO" id="GO:0030632">
    <property type="term" value="P:D-alanine biosynthetic process"/>
    <property type="evidence" value="ECO:0007669"/>
    <property type="project" value="UniProtKB-UniRule"/>
</dbReference>
<feature type="domain" description="Alanine racemase C-terminal" evidence="7">
    <location>
        <begin position="253"/>
        <end position="378"/>
    </location>
</feature>
<dbReference type="GO" id="GO:0030170">
    <property type="term" value="F:pyridoxal phosphate binding"/>
    <property type="evidence" value="ECO:0007669"/>
    <property type="project" value="UniProtKB-UniRule"/>
</dbReference>
<reference evidence="8 9" key="1">
    <citation type="journal article" date="2015" name="BMC Genomics">
        <title>Comparative genomics of Fructobacillus spp. and Leuconostoc spp. reveals niche-specific evolution of Fructobacillus spp.</title>
        <authorList>
            <person name="Endo A."/>
            <person name="Tanizawa Y."/>
            <person name="Tanaka N."/>
            <person name="Maeno S."/>
            <person name="Kumar H."/>
            <person name="Shiwa Y."/>
            <person name="Okada S."/>
            <person name="Yoshikawa H."/>
            <person name="Dicks L."/>
            <person name="Nakagawa J."/>
            <person name="Arita M."/>
        </authorList>
    </citation>
    <scope>NUCLEOTIDE SEQUENCE [LARGE SCALE GENOMIC DNA]</scope>
    <source>
        <strain evidence="8 9">JCM 12225</strain>
    </source>
</reference>